<dbReference type="GO" id="GO:0005634">
    <property type="term" value="C:nucleus"/>
    <property type="evidence" value="ECO:0007669"/>
    <property type="project" value="UniProtKB-SubCell"/>
</dbReference>
<name>A0AAN7CBQ2_9PEZI</name>
<dbReference type="GO" id="GO:0000976">
    <property type="term" value="F:transcription cis-regulatory region binding"/>
    <property type="evidence" value="ECO:0007669"/>
    <property type="project" value="TreeGrafter"/>
</dbReference>
<comment type="subcellular location">
    <subcellularLocation>
        <location evidence="1">Nucleus</location>
    </subcellularLocation>
</comment>
<accession>A0AAN7CBQ2</accession>
<dbReference type="PANTHER" id="PTHR37534">
    <property type="entry name" value="TRANSCRIPTIONAL ACTIVATOR PROTEIN UGA3"/>
    <property type="match status" value="1"/>
</dbReference>
<organism evidence="7 8">
    <name type="scientific">Achaetomium macrosporum</name>
    <dbReference type="NCBI Taxonomy" id="79813"/>
    <lineage>
        <taxon>Eukaryota</taxon>
        <taxon>Fungi</taxon>
        <taxon>Dikarya</taxon>
        <taxon>Ascomycota</taxon>
        <taxon>Pezizomycotina</taxon>
        <taxon>Sordariomycetes</taxon>
        <taxon>Sordariomycetidae</taxon>
        <taxon>Sordariales</taxon>
        <taxon>Chaetomiaceae</taxon>
        <taxon>Achaetomium</taxon>
    </lineage>
</organism>
<comment type="caution">
    <text evidence="7">The sequence shown here is derived from an EMBL/GenBank/DDBJ whole genome shotgun (WGS) entry which is preliminary data.</text>
</comment>
<gene>
    <name evidence="7" type="ORF">C8A03DRAFT_43229</name>
</gene>
<reference evidence="7" key="1">
    <citation type="journal article" date="2023" name="Mol. Phylogenet. Evol.">
        <title>Genome-scale phylogeny and comparative genomics of the fungal order Sordariales.</title>
        <authorList>
            <person name="Hensen N."/>
            <person name="Bonometti L."/>
            <person name="Westerberg I."/>
            <person name="Brannstrom I.O."/>
            <person name="Guillou S."/>
            <person name="Cros-Aarteil S."/>
            <person name="Calhoun S."/>
            <person name="Haridas S."/>
            <person name="Kuo A."/>
            <person name="Mondo S."/>
            <person name="Pangilinan J."/>
            <person name="Riley R."/>
            <person name="LaButti K."/>
            <person name="Andreopoulos B."/>
            <person name="Lipzen A."/>
            <person name="Chen C."/>
            <person name="Yan M."/>
            <person name="Daum C."/>
            <person name="Ng V."/>
            <person name="Clum A."/>
            <person name="Steindorff A."/>
            <person name="Ohm R.A."/>
            <person name="Martin F."/>
            <person name="Silar P."/>
            <person name="Natvig D.O."/>
            <person name="Lalanne C."/>
            <person name="Gautier V."/>
            <person name="Ament-Velasquez S.L."/>
            <person name="Kruys A."/>
            <person name="Hutchinson M.I."/>
            <person name="Powell A.J."/>
            <person name="Barry K."/>
            <person name="Miller A.N."/>
            <person name="Grigoriev I.V."/>
            <person name="Debuchy R."/>
            <person name="Gladieux P."/>
            <person name="Hiltunen Thoren M."/>
            <person name="Johannesson H."/>
        </authorList>
    </citation>
    <scope>NUCLEOTIDE SEQUENCE</scope>
    <source>
        <strain evidence="7">CBS 532.94</strain>
    </source>
</reference>
<evidence type="ECO:0000256" key="2">
    <source>
        <dbReference type="ARBA" id="ARBA00022833"/>
    </source>
</evidence>
<keyword evidence="8" id="KW-1185">Reference proteome</keyword>
<evidence type="ECO:0000256" key="1">
    <source>
        <dbReference type="ARBA" id="ARBA00004123"/>
    </source>
</evidence>
<dbReference type="AlphaFoldDB" id="A0AAN7CBQ2"/>
<keyword evidence="5" id="KW-0804">Transcription</keyword>
<proteinExistence type="predicted"/>
<evidence type="ECO:0000313" key="8">
    <source>
        <dbReference type="Proteomes" id="UP001303760"/>
    </source>
</evidence>
<dbReference type="GO" id="GO:0003700">
    <property type="term" value="F:DNA-binding transcription factor activity"/>
    <property type="evidence" value="ECO:0007669"/>
    <property type="project" value="TreeGrafter"/>
</dbReference>
<dbReference type="Pfam" id="PF11951">
    <property type="entry name" value="Fungal_trans_2"/>
    <property type="match status" value="2"/>
</dbReference>
<dbReference type="EMBL" id="MU860073">
    <property type="protein sequence ID" value="KAK4239094.1"/>
    <property type="molecule type" value="Genomic_DNA"/>
</dbReference>
<evidence type="ECO:0000256" key="6">
    <source>
        <dbReference type="ARBA" id="ARBA00023242"/>
    </source>
</evidence>
<dbReference type="InterPro" id="IPR021858">
    <property type="entry name" value="Fun_TF"/>
</dbReference>
<keyword evidence="2" id="KW-0862">Zinc</keyword>
<dbReference type="Proteomes" id="UP001303760">
    <property type="component" value="Unassembled WGS sequence"/>
</dbReference>
<keyword evidence="6" id="KW-0539">Nucleus</keyword>
<dbReference type="PANTHER" id="PTHR37534:SF49">
    <property type="entry name" value="LYSINE BIOSYNTHESIS REGULATORY PROTEIN LYS14"/>
    <property type="match status" value="1"/>
</dbReference>
<keyword evidence="4" id="KW-0238">DNA-binding</keyword>
<evidence type="ECO:0000256" key="4">
    <source>
        <dbReference type="ARBA" id="ARBA00023125"/>
    </source>
</evidence>
<evidence type="ECO:0000256" key="3">
    <source>
        <dbReference type="ARBA" id="ARBA00023015"/>
    </source>
</evidence>
<sequence>MPELCGLLVRMSLADETPAALAARHAISALSYQHLGNHAAAVMHQAKSLGALQVTINRLGAGDLEAGQALQAMAASMLLNIFETLNFDGSSLSWAIFFCGCKKIVNLHDTLYKFSTRHWYPKQTQQILLAAQKKVVSKAVFSPLRQIILASTGCSLQLLDLLCQIVDAVLDRDDPNYLSPEHLRTIRSLELRLDDLTQTPRIASTSTGENHERQLAELYRLAAKIYLLRMARGLPRGDPVVVALVDKAMHLLKEDEVQPYGRPWPLFVPLGNLPLVRRLIHAAWVRMDLAGDNGVDLMDVYNAVVSGLRVPPSFT</sequence>
<evidence type="ECO:0000313" key="7">
    <source>
        <dbReference type="EMBL" id="KAK4239094.1"/>
    </source>
</evidence>
<dbReference type="GO" id="GO:0045944">
    <property type="term" value="P:positive regulation of transcription by RNA polymerase II"/>
    <property type="evidence" value="ECO:0007669"/>
    <property type="project" value="TreeGrafter"/>
</dbReference>
<reference evidence="7" key="2">
    <citation type="submission" date="2023-05" db="EMBL/GenBank/DDBJ databases">
        <authorList>
            <consortium name="Lawrence Berkeley National Laboratory"/>
            <person name="Steindorff A."/>
            <person name="Hensen N."/>
            <person name="Bonometti L."/>
            <person name="Westerberg I."/>
            <person name="Brannstrom I.O."/>
            <person name="Guillou S."/>
            <person name="Cros-Aarteil S."/>
            <person name="Calhoun S."/>
            <person name="Haridas S."/>
            <person name="Kuo A."/>
            <person name="Mondo S."/>
            <person name="Pangilinan J."/>
            <person name="Riley R."/>
            <person name="Labutti K."/>
            <person name="Andreopoulos B."/>
            <person name="Lipzen A."/>
            <person name="Chen C."/>
            <person name="Yanf M."/>
            <person name="Daum C."/>
            <person name="Ng V."/>
            <person name="Clum A."/>
            <person name="Ohm R."/>
            <person name="Martin F."/>
            <person name="Silar P."/>
            <person name="Natvig D."/>
            <person name="Lalanne C."/>
            <person name="Gautier V."/>
            <person name="Ament-Velasquez S.L."/>
            <person name="Kruys A."/>
            <person name="Hutchinson M.I."/>
            <person name="Powell A.J."/>
            <person name="Barry K."/>
            <person name="Miller A.N."/>
            <person name="Grigoriev I.V."/>
            <person name="Debuchy R."/>
            <person name="Gladieux P."/>
            <person name="Thoren M.H."/>
            <person name="Johannesson H."/>
        </authorList>
    </citation>
    <scope>NUCLEOTIDE SEQUENCE</scope>
    <source>
        <strain evidence="7">CBS 532.94</strain>
    </source>
</reference>
<keyword evidence="3" id="KW-0805">Transcription regulation</keyword>
<evidence type="ECO:0000256" key="5">
    <source>
        <dbReference type="ARBA" id="ARBA00023163"/>
    </source>
</evidence>
<protein>
    <submittedName>
        <fullName evidence="7">Uncharacterized protein</fullName>
    </submittedName>
</protein>